<dbReference type="STRING" id="400682.A0A1X7VKJ3"/>
<reference evidence="1" key="1">
    <citation type="submission" date="2017-05" db="UniProtKB">
        <authorList>
            <consortium name="EnsemblMetazoa"/>
        </authorList>
    </citation>
    <scope>IDENTIFICATION</scope>
</reference>
<dbReference type="InParanoid" id="A0A1X7VKJ3"/>
<protein>
    <submittedName>
        <fullName evidence="1">Uncharacterized protein</fullName>
    </submittedName>
</protein>
<dbReference type="eggNOG" id="ENOG502QPQD">
    <property type="taxonomic scope" value="Eukaryota"/>
</dbReference>
<name>A0A1X7VKJ3_AMPQE</name>
<accession>A0A1X7VKJ3</accession>
<dbReference type="EnsemblMetazoa" id="Aqu2.1.40439_001">
    <property type="protein sequence ID" value="Aqu2.1.40439_001"/>
    <property type="gene ID" value="Aqu2.1.40439"/>
</dbReference>
<organism evidence="1">
    <name type="scientific">Amphimedon queenslandica</name>
    <name type="common">Sponge</name>
    <dbReference type="NCBI Taxonomy" id="400682"/>
    <lineage>
        <taxon>Eukaryota</taxon>
        <taxon>Metazoa</taxon>
        <taxon>Porifera</taxon>
        <taxon>Demospongiae</taxon>
        <taxon>Heteroscleromorpha</taxon>
        <taxon>Haplosclerida</taxon>
        <taxon>Niphatidae</taxon>
        <taxon>Amphimedon</taxon>
    </lineage>
</organism>
<dbReference type="OMA" id="YERFISY"/>
<proteinExistence type="predicted"/>
<dbReference type="OrthoDB" id="6604085at2759"/>
<evidence type="ECO:0000313" key="1">
    <source>
        <dbReference type="EnsemblMetazoa" id="Aqu2.1.40439_001"/>
    </source>
</evidence>
<dbReference type="PANTHER" id="PTHR45749">
    <property type="match status" value="1"/>
</dbReference>
<dbReference type="AlphaFoldDB" id="A0A1X7VKJ3"/>
<dbReference type="PANTHER" id="PTHR45749:SF37">
    <property type="entry name" value="OS05G0311600 PROTEIN"/>
    <property type="match status" value="1"/>
</dbReference>
<dbReference type="InterPro" id="IPR012337">
    <property type="entry name" value="RNaseH-like_sf"/>
</dbReference>
<dbReference type="SUPFAM" id="SSF53098">
    <property type="entry name" value="Ribonuclease H-like"/>
    <property type="match status" value="1"/>
</dbReference>
<sequence>MIKSELRSAQYFTLIADETKDVSKTEQLSEFFRYVYQCKTYERFISYSQCDELNSEAIFTYIMTAIAELDVDISNCVSQCFDGTSVMSGCHTGVKAKINEANPAAVYNHCYAHQLNLALVNTGKQLAHAFDFFFLLESVYVFISSSVPHAIFINKQKKLHFKALHTPGNLLLATFVVSLIF</sequence>